<dbReference type="RefSeq" id="WP_006584092.1">
    <property type="nucleotide sequence ID" value="NZ_CM001377.1"/>
</dbReference>
<dbReference type="Gene3D" id="3.30.70.1020">
    <property type="entry name" value="Trehalose-6-phosphate phosphatase related protein, domain 2"/>
    <property type="match status" value="1"/>
</dbReference>
<evidence type="ECO:0000313" key="3">
    <source>
        <dbReference type="EMBL" id="EHM10598.1"/>
    </source>
</evidence>
<dbReference type="STRING" id="926567.TheveDRAFT_1480"/>
<dbReference type="HOGENOM" id="CLU_037265_2_1_0"/>
<gene>
    <name evidence="3" type="ORF">TheveDRAFT_1480</name>
</gene>
<dbReference type="NCBIfam" id="TIGR00685">
    <property type="entry name" value="T6PP"/>
    <property type="match status" value="1"/>
</dbReference>
<keyword evidence="1 2" id="KW-0378">Hydrolase</keyword>
<dbReference type="EC" id="3.1.3.12" evidence="2"/>
<comment type="similarity">
    <text evidence="2">Belongs to the trehalose phosphatase family.</text>
</comment>
<dbReference type="InterPro" id="IPR023214">
    <property type="entry name" value="HAD_sf"/>
</dbReference>
<comment type="cofactor">
    <cofactor evidence="2">
        <name>Mg(2+)</name>
        <dbReference type="ChEBI" id="CHEBI:18420"/>
    </cofactor>
</comment>
<dbReference type="eggNOG" id="COG1877">
    <property type="taxonomic scope" value="Bacteria"/>
</dbReference>
<proteinExistence type="inferred from homology"/>
<dbReference type="Proteomes" id="UP000005730">
    <property type="component" value="Chromosome"/>
</dbReference>
<keyword evidence="4" id="KW-1185">Reference proteome</keyword>
<dbReference type="UniPathway" id="UPA00299"/>
<dbReference type="OrthoDB" id="9797743at2"/>
<comment type="catalytic activity">
    <reaction evidence="2">
        <text>alpha,alpha-trehalose 6-phosphate + H2O = alpha,alpha-trehalose + phosphate</text>
        <dbReference type="Rhea" id="RHEA:23420"/>
        <dbReference type="ChEBI" id="CHEBI:15377"/>
        <dbReference type="ChEBI" id="CHEBI:16551"/>
        <dbReference type="ChEBI" id="CHEBI:43474"/>
        <dbReference type="ChEBI" id="CHEBI:58429"/>
        <dbReference type="EC" id="3.1.3.12"/>
    </reaction>
</comment>
<evidence type="ECO:0000313" key="4">
    <source>
        <dbReference type="Proteomes" id="UP000005730"/>
    </source>
</evidence>
<keyword evidence="2" id="KW-0460">Magnesium</keyword>
<comment type="pathway">
    <text evidence="2">Glycan biosynthesis; trehalose biosynthesis.</text>
</comment>
<accession>H0UPG7</accession>
<dbReference type="GO" id="GO:0005992">
    <property type="term" value="P:trehalose biosynthetic process"/>
    <property type="evidence" value="ECO:0007669"/>
    <property type="project" value="UniProtKB-UniPathway"/>
</dbReference>
<reference evidence="3 4" key="1">
    <citation type="submission" date="2011-10" db="EMBL/GenBank/DDBJ databases">
        <title>The Noncontiguous Finished genome of Thermanaerovibrio velox DSM 12556.</title>
        <authorList>
            <consortium name="US DOE Joint Genome Institute (JGI-PGF)"/>
            <person name="Lucas S."/>
            <person name="Copeland A."/>
            <person name="Lapidus A."/>
            <person name="Glavina del Rio T."/>
            <person name="Dalin E."/>
            <person name="Tice H."/>
            <person name="Bruce D."/>
            <person name="Goodwin L."/>
            <person name="Pitluck S."/>
            <person name="Peters L."/>
            <person name="Mikhailova N."/>
            <person name="Teshima H."/>
            <person name="Kyrpides N."/>
            <person name="Mavromatis K."/>
            <person name="Ivanova N."/>
            <person name="Markowitz V."/>
            <person name="Cheng J.-F."/>
            <person name="Hugenholtz P."/>
            <person name="Woyke T."/>
            <person name="Wu D."/>
            <person name="Spring S."/>
            <person name="Brambilla E.-M."/>
            <person name="Klenk H.-P."/>
            <person name="Eisen J.A."/>
        </authorList>
    </citation>
    <scope>NUCLEOTIDE SEQUENCE [LARGE SCALE GENOMIC DNA]</scope>
    <source>
        <strain evidence="3 4">DSM 12556</strain>
    </source>
</reference>
<dbReference type="GO" id="GO:0046872">
    <property type="term" value="F:metal ion binding"/>
    <property type="evidence" value="ECO:0007669"/>
    <property type="project" value="UniProtKB-KW"/>
</dbReference>
<dbReference type="Gene3D" id="3.40.50.1000">
    <property type="entry name" value="HAD superfamily/HAD-like"/>
    <property type="match status" value="1"/>
</dbReference>
<comment type="function">
    <text evidence="2">Removes the phosphate from trehalose 6-phosphate to produce free trehalose.</text>
</comment>
<dbReference type="EMBL" id="CM001377">
    <property type="protein sequence ID" value="EHM10598.1"/>
    <property type="molecule type" value="Genomic_DNA"/>
</dbReference>
<dbReference type="SUPFAM" id="SSF56784">
    <property type="entry name" value="HAD-like"/>
    <property type="match status" value="1"/>
</dbReference>
<dbReference type="Pfam" id="PF02358">
    <property type="entry name" value="Trehalose_PPase"/>
    <property type="match status" value="1"/>
</dbReference>
<evidence type="ECO:0000256" key="1">
    <source>
        <dbReference type="ARBA" id="ARBA00022801"/>
    </source>
</evidence>
<dbReference type="PANTHER" id="PTHR43768">
    <property type="entry name" value="TREHALOSE 6-PHOSPHATE PHOSPHATASE"/>
    <property type="match status" value="1"/>
</dbReference>
<dbReference type="PANTHER" id="PTHR43768:SF3">
    <property type="entry name" value="TREHALOSE 6-PHOSPHATE PHOSPHATASE"/>
    <property type="match status" value="1"/>
</dbReference>
<organism evidence="3 4">
    <name type="scientific">Thermanaerovibrio velox DSM 12556</name>
    <dbReference type="NCBI Taxonomy" id="926567"/>
    <lineage>
        <taxon>Bacteria</taxon>
        <taxon>Thermotogati</taxon>
        <taxon>Synergistota</taxon>
        <taxon>Synergistia</taxon>
        <taxon>Synergistales</taxon>
        <taxon>Synergistaceae</taxon>
        <taxon>Thermanaerovibrio</taxon>
    </lineage>
</organism>
<dbReference type="InterPro" id="IPR044651">
    <property type="entry name" value="OTSB-like"/>
</dbReference>
<protein>
    <recommendedName>
        <fullName evidence="2">Trehalose 6-phosphate phosphatase</fullName>
        <ecNumber evidence="2">3.1.3.12</ecNumber>
    </recommendedName>
</protein>
<name>H0UPG7_9BACT</name>
<dbReference type="AlphaFoldDB" id="H0UPG7"/>
<evidence type="ECO:0000256" key="2">
    <source>
        <dbReference type="RuleBase" id="RU361117"/>
    </source>
</evidence>
<sequence length="258" mass="28758">MIPALAPFFSWVARSKEPALMLDFDGTIAPFCDNPLSVRPYHGIRERLRLIAHSGTRLAMITGRPASQLKRVLNDWDFPFNVFGCHGAEEMRPGGDITRVPLEAEVQRALRIAHWRALNVLPPYRVERKASSVAAHFRGISPRRARSTRGALELLWMPLTANGKLQIIPFKMGLEIRLSGVSKADAVRRFIKPPEASAYLGDDRTDEDAFGAIRGKGIGILVSRTIRPTMASAWITPPDEVLGFLDLWIRAARVKLST</sequence>
<dbReference type="GO" id="GO:0004805">
    <property type="term" value="F:trehalose-phosphatase activity"/>
    <property type="evidence" value="ECO:0007669"/>
    <property type="project" value="UniProtKB-EC"/>
</dbReference>
<keyword evidence="2" id="KW-0479">Metal-binding</keyword>
<dbReference type="InterPro" id="IPR003337">
    <property type="entry name" value="Trehalose_PPase"/>
</dbReference>
<dbReference type="InterPro" id="IPR036412">
    <property type="entry name" value="HAD-like_sf"/>
</dbReference>